<dbReference type="GO" id="GO:0022857">
    <property type="term" value="F:transmembrane transporter activity"/>
    <property type="evidence" value="ECO:0007669"/>
    <property type="project" value="InterPro"/>
</dbReference>
<dbReference type="InterPro" id="IPR050327">
    <property type="entry name" value="Proton-linked_MCT"/>
</dbReference>
<evidence type="ECO:0008006" key="3">
    <source>
        <dbReference type="Google" id="ProtNLM"/>
    </source>
</evidence>
<keyword evidence="1" id="KW-0812">Transmembrane</keyword>
<feature type="transmembrane region" description="Helical" evidence="1">
    <location>
        <begin position="248"/>
        <end position="270"/>
    </location>
</feature>
<evidence type="ECO:0000313" key="2">
    <source>
        <dbReference type="EMBL" id="SVD39939.1"/>
    </source>
</evidence>
<dbReference type="EMBL" id="UINC01148194">
    <property type="protein sequence ID" value="SVD39939.1"/>
    <property type="molecule type" value="Genomic_DNA"/>
</dbReference>
<dbReference type="InterPro" id="IPR036259">
    <property type="entry name" value="MFS_trans_sf"/>
</dbReference>
<dbReference type="Pfam" id="PF07690">
    <property type="entry name" value="MFS_1"/>
    <property type="match status" value="1"/>
</dbReference>
<dbReference type="InterPro" id="IPR011701">
    <property type="entry name" value="MFS"/>
</dbReference>
<reference evidence="2" key="1">
    <citation type="submission" date="2018-05" db="EMBL/GenBank/DDBJ databases">
        <authorList>
            <person name="Lanie J.A."/>
            <person name="Ng W.-L."/>
            <person name="Kazmierczak K.M."/>
            <person name="Andrzejewski T.M."/>
            <person name="Davidsen T.M."/>
            <person name="Wayne K.J."/>
            <person name="Tettelin H."/>
            <person name="Glass J.I."/>
            <person name="Rusch D."/>
            <person name="Podicherti R."/>
            <person name="Tsui H.-C.T."/>
            <person name="Winkler M.E."/>
        </authorList>
    </citation>
    <scope>NUCLEOTIDE SEQUENCE</scope>
</reference>
<organism evidence="2">
    <name type="scientific">marine metagenome</name>
    <dbReference type="NCBI Taxonomy" id="408172"/>
    <lineage>
        <taxon>unclassified sequences</taxon>
        <taxon>metagenomes</taxon>
        <taxon>ecological metagenomes</taxon>
    </lineage>
</organism>
<evidence type="ECO:0000256" key="1">
    <source>
        <dbReference type="SAM" id="Phobius"/>
    </source>
</evidence>
<protein>
    <recommendedName>
        <fullName evidence="3">Major facilitator superfamily (MFS) profile domain-containing protein</fullName>
    </recommendedName>
</protein>
<feature type="transmembrane region" description="Helical" evidence="1">
    <location>
        <begin position="194"/>
        <end position="212"/>
    </location>
</feature>
<feature type="transmembrane region" description="Helical" evidence="1">
    <location>
        <begin position="159"/>
        <end position="182"/>
    </location>
</feature>
<keyword evidence="1" id="KW-0472">Membrane</keyword>
<sequence>GLILLYMAKVAVISHALGKVLPTGVAAFVVIGIGFYLIRASAQGVLSLTCRNAIGKWFNHKRGLALAISGVLVSFSYSFAPKGLNWLIERHGYDGAWFTMGITTIIVMGPLAWLLFRNEPEEDGLEMDGGSKSVEKPDNPDMYVSREFTRGEAMKDYSFWVFNITFSFYGLYATAFTFHILSLGGEYNFGSDRILSLFVPIAATSVITNLVFGFINTHLRLKSLLFVMNLGCVMAALGMLFLDKPGGVPAYVIGNGIASGGFVSLTGIVFPRFYGRLHLGAISGVNMSA</sequence>
<accession>A0A382V0C3</accession>
<proteinExistence type="predicted"/>
<keyword evidence="1" id="KW-1133">Transmembrane helix</keyword>
<feature type="transmembrane region" description="Helical" evidence="1">
    <location>
        <begin position="224"/>
        <end position="242"/>
    </location>
</feature>
<gene>
    <name evidence="2" type="ORF">METZ01_LOCUS392793</name>
</gene>
<feature type="transmembrane region" description="Helical" evidence="1">
    <location>
        <begin position="95"/>
        <end position="116"/>
    </location>
</feature>
<name>A0A382V0C3_9ZZZZ</name>
<dbReference type="Gene3D" id="1.20.1250.20">
    <property type="entry name" value="MFS general substrate transporter like domains"/>
    <property type="match status" value="1"/>
</dbReference>
<feature type="transmembrane region" description="Helical" evidence="1">
    <location>
        <begin position="20"/>
        <end position="42"/>
    </location>
</feature>
<dbReference type="PANTHER" id="PTHR11360:SF308">
    <property type="entry name" value="BLL3089 PROTEIN"/>
    <property type="match status" value="1"/>
</dbReference>
<dbReference type="AlphaFoldDB" id="A0A382V0C3"/>
<feature type="non-terminal residue" evidence="2">
    <location>
        <position position="1"/>
    </location>
</feature>
<feature type="transmembrane region" description="Helical" evidence="1">
    <location>
        <begin position="63"/>
        <end position="80"/>
    </location>
</feature>
<dbReference type="PANTHER" id="PTHR11360">
    <property type="entry name" value="MONOCARBOXYLATE TRANSPORTER"/>
    <property type="match status" value="1"/>
</dbReference>
<dbReference type="SUPFAM" id="SSF103473">
    <property type="entry name" value="MFS general substrate transporter"/>
    <property type="match status" value="1"/>
</dbReference>
<feature type="non-terminal residue" evidence="2">
    <location>
        <position position="289"/>
    </location>
</feature>